<evidence type="ECO:0000256" key="1">
    <source>
        <dbReference type="SAM" id="Phobius"/>
    </source>
</evidence>
<name>A0ABQ2IEP1_9PSEU</name>
<proteinExistence type="predicted"/>
<keyword evidence="1" id="KW-0472">Membrane</keyword>
<evidence type="ECO:0000313" key="3">
    <source>
        <dbReference type="Proteomes" id="UP000597656"/>
    </source>
</evidence>
<accession>A0ABQ2IEP1</accession>
<feature type="transmembrane region" description="Helical" evidence="1">
    <location>
        <begin position="111"/>
        <end position="129"/>
    </location>
</feature>
<organism evidence="2 3">
    <name type="scientific">Lentzea pudingi</name>
    <dbReference type="NCBI Taxonomy" id="1789439"/>
    <lineage>
        <taxon>Bacteria</taxon>
        <taxon>Bacillati</taxon>
        <taxon>Actinomycetota</taxon>
        <taxon>Actinomycetes</taxon>
        <taxon>Pseudonocardiales</taxon>
        <taxon>Pseudonocardiaceae</taxon>
        <taxon>Lentzea</taxon>
    </lineage>
</organism>
<comment type="caution">
    <text evidence="2">The sequence shown here is derived from an EMBL/GenBank/DDBJ whole genome shotgun (WGS) entry which is preliminary data.</text>
</comment>
<dbReference type="EMBL" id="BMNC01000008">
    <property type="protein sequence ID" value="GGN08860.1"/>
    <property type="molecule type" value="Genomic_DNA"/>
</dbReference>
<dbReference type="Proteomes" id="UP000597656">
    <property type="component" value="Unassembled WGS sequence"/>
</dbReference>
<feature type="transmembrane region" description="Helical" evidence="1">
    <location>
        <begin position="88"/>
        <end position="106"/>
    </location>
</feature>
<reference evidence="3" key="1">
    <citation type="journal article" date="2019" name="Int. J. Syst. Evol. Microbiol.">
        <title>The Global Catalogue of Microorganisms (GCM) 10K type strain sequencing project: providing services to taxonomists for standard genome sequencing and annotation.</title>
        <authorList>
            <consortium name="The Broad Institute Genomics Platform"/>
            <consortium name="The Broad Institute Genome Sequencing Center for Infectious Disease"/>
            <person name="Wu L."/>
            <person name="Ma J."/>
        </authorList>
    </citation>
    <scope>NUCLEOTIDE SEQUENCE [LARGE SCALE GENOMIC DNA]</scope>
    <source>
        <strain evidence="3">CGMCC 4.7319</strain>
    </source>
</reference>
<sequence>MIEWLNELGAWAWARHHNELSWYIRPLFLLPLAYFSYKRSWWGLVATVVALATSMAWFPAPEQPTAGAIEMLAAEREYLLGEWTPAKLAMGLLVPLALGGLAVALWRRSLAWALVAINGGGLFKIAWTFVVSDTAGAMQHLWPAVAGLTVVNAVLLVVWHRRQHTHVVASPHARSSS</sequence>
<keyword evidence="1" id="KW-0812">Transmembrane</keyword>
<keyword evidence="3" id="KW-1185">Reference proteome</keyword>
<keyword evidence="1" id="KW-1133">Transmembrane helix</keyword>
<feature type="transmembrane region" description="Helical" evidence="1">
    <location>
        <begin position="42"/>
        <end position="60"/>
    </location>
</feature>
<dbReference type="RefSeq" id="WP_189157764.1">
    <property type="nucleotide sequence ID" value="NZ_BMNC01000008.1"/>
</dbReference>
<gene>
    <name evidence="2" type="ORF">GCM10011609_55720</name>
</gene>
<evidence type="ECO:0000313" key="2">
    <source>
        <dbReference type="EMBL" id="GGN08860.1"/>
    </source>
</evidence>
<feature type="transmembrane region" description="Helical" evidence="1">
    <location>
        <begin position="141"/>
        <end position="159"/>
    </location>
</feature>
<protein>
    <submittedName>
        <fullName evidence="2">Uncharacterized protein</fullName>
    </submittedName>
</protein>